<dbReference type="Pfam" id="PF16772">
    <property type="entry name" value="TERF2_RBM"/>
    <property type="match status" value="1"/>
</dbReference>
<evidence type="ECO:0000256" key="6">
    <source>
        <dbReference type="ARBA" id="ARBA00023306"/>
    </source>
</evidence>
<feature type="region of interest" description="Disordered" evidence="7">
    <location>
        <begin position="118"/>
        <end position="223"/>
    </location>
</feature>
<dbReference type="InterPro" id="IPR013867">
    <property type="entry name" value="Telomere_rpt-bd_fac_dimer_dom"/>
</dbReference>
<proteinExistence type="predicted"/>
<dbReference type="Proteomes" id="UP001652580">
    <property type="component" value="Chromosome 19"/>
</dbReference>
<dbReference type="InterPro" id="IPR009057">
    <property type="entry name" value="Homeodomain-like_sf"/>
</dbReference>
<evidence type="ECO:0000256" key="2">
    <source>
        <dbReference type="ARBA" id="ARBA00022454"/>
    </source>
</evidence>
<dbReference type="GeneID" id="103003204"/>
<comment type="subcellular location">
    <subcellularLocation>
        <location evidence="1">Chromosome</location>
        <location evidence="1">Telomere</location>
    </subcellularLocation>
</comment>
<accession>A0ABM3SK10</accession>
<feature type="region of interest" description="Disordered" evidence="7">
    <location>
        <begin position="394"/>
        <end position="427"/>
    </location>
</feature>
<evidence type="ECO:0000256" key="1">
    <source>
        <dbReference type="ARBA" id="ARBA00004574"/>
    </source>
</evidence>
<gene>
    <name evidence="11" type="primary">TERF2</name>
</gene>
<evidence type="ECO:0000313" key="11">
    <source>
        <dbReference type="RefSeq" id="XP_057390192.1"/>
    </source>
</evidence>
<evidence type="ECO:0000259" key="9">
    <source>
        <dbReference type="PROSITE" id="PS51294"/>
    </source>
</evidence>
<evidence type="ECO:0000313" key="10">
    <source>
        <dbReference type="Proteomes" id="UP001652580"/>
    </source>
</evidence>
<dbReference type="Pfam" id="PF00249">
    <property type="entry name" value="Myb_DNA-binding"/>
    <property type="match status" value="1"/>
</dbReference>
<feature type="region of interest" description="Disordered" evidence="7">
    <location>
        <begin position="462"/>
        <end position="562"/>
    </location>
</feature>
<feature type="compositionally biased region" description="Polar residues" evidence="7">
    <location>
        <begin position="518"/>
        <end position="530"/>
    </location>
</feature>
<feature type="compositionally biased region" description="Low complexity" evidence="7">
    <location>
        <begin position="167"/>
        <end position="184"/>
    </location>
</feature>
<feature type="domain" description="HTH myb-type" evidence="9">
    <location>
        <begin position="590"/>
        <end position="647"/>
    </location>
</feature>
<organism evidence="10 11">
    <name type="scientific">Balaenoptera acutorostrata</name>
    <name type="common">Common minke whale</name>
    <name type="synonym">Balaena rostrata</name>
    <dbReference type="NCBI Taxonomy" id="9767"/>
    <lineage>
        <taxon>Eukaryota</taxon>
        <taxon>Metazoa</taxon>
        <taxon>Chordata</taxon>
        <taxon>Craniata</taxon>
        <taxon>Vertebrata</taxon>
        <taxon>Euteleostomi</taxon>
        <taxon>Mammalia</taxon>
        <taxon>Eutheria</taxon>
        <taxon>Laurasiatheria</taxon>
        <taxon>Artiodactyla</taxon>
        <taxon>Whippomorpha</taxon>
        <taxon>Cetacea</taxon>
        <taxon>Mysticeti</taxon>
        <taxon>Balaenopteridae</taxon>
        <taxon>Balaenoptera</taxon>
    </lineage>
</organism>
<dbReference type="PROSITE" id="PS51294">
    <property type="entry name" value="HTH_MYB"/>
    <property type="match status" value="1"/>
</dbReference>
<keyword evidence="5" id="KW-0539">Nucleus</keyword>
<evidence type="ECO:0000256" key="4">
    <source>
        <dbReference type="ARBA" id="ARBA00023125"/>
    </source>
</evidence>
<dbReference type="InterPro" id="IPR036507">
    <property type="entry name" value="Telomere_rpt-bd_fac_dimer_sf"/>
</dbReference>
<dbReference type="SMART" id="SM00717">
    <property type="entry name" value="SANT"/>
    <property type="match status" value="1"/>
</dbReference>
<keyword evidence="3" id="KW-0779">Telomere</keyword>
<dbReference type="CDD" id="cd11660">
    <property type="entry name" value="SANT_TRF"/>
    <property type="match status" value="1"/>
</dbReference>
<feature type="compositionally biased region" description="Polar residues" evidence="7">
    <location>
        <begin position="212"/>
        <end position="223"/>
    </location>
</feature>
<evidence type="ECO:0000256" key="5">
    <source>
        <dbReference type="ARBA" id="ARBA00023242"/>
    </source>
</evidence>
<protein>
    <submittedName>
        <fullName evidence="11">Telomeric repeat-binding factor 2 isoform X1</fullName>
    </submittedName>
</protein>
<feature type="domain" description="Myb-like" evidence="8">
    <location>
        <begin position="594"/>
        <end position="643"/>
    </location>
</feature>
<keyword evidence="4" id="KW-0238">DNA-binding</keyword>
<dbReference type="Gene3D" id="1.25.40.210">
    <property type="entry name" value="Telomere repeat-binding factor, dimerisation domain"/>
    <property type="match status" value="1"/>
</dbReference>
<keyword evidence="10" id="KW-1185">Reference proteome</keyword>
<feature type="compositionally biased region" description="Low complexity" evidence="7">
    <location>
        <begin position="193"/>
        <end position="202"/>
    </location>
</feature>
<evidence type="ECO:0000256" key="3">
    <source>
        <dbReference type="ARBA" id="ARBA00022895"/>
    </source>
</evidence>
<dbReference type="Pfam" id="PF08558">
    <property type="entry name" value="TRF"/>
    <property type="match status" value="1"/>
</dbReference>
<dbReference type="CDD" id="cd11654">
    <property type="entry name" value="TRF2_RBM"/>
    <property type="match status" value="1"/>
</dbReference>
<evidence type="ECO:0000259" key="8">
    <source>
        <dbReference type="PROSITE" id="PS50090"/>
    </source>
</evidence>
<dbReference type="SUPFAM" id="SSF46689">
    <property type="entry name" value="Homeodomain-like"/>
    <property type="match status" value="1"/>
</dbReference>
<dbReference type="InterPro" id="IPR017930">
    <property type="entry name" value="Myb_dom"/>
</dbReference>
<dbReference type="Gene3D" id="1.10.10.60">
    <property type="entry name" value="Homeodomain-like"/>
    <property type="match status" value="1"/>
</dbReference>
<keyword evidence="2" id="KW-0158">Chromosome</keyword>
<dbReference type="InterPro" id="IPR030657">
    <property type="entry name" value="TERF2"/>
</dbReference>
<dbReference type="PANTHER" id="PTHR46833">
    <property type="entry name" value="TELOMERIC REPEAT-BINDING FACTOR 2 TERF2"/>
    <property type="match status" value="1"/>
</dbReference>
<dbReference type="InterPro" id="IPR031902">
    <property type="entry name" value="TERF2_RBM"/>
</dbReference>
<dbReference type="InterPro" id="IPR001005">
    <property type="entry name" value="SANT/Myb"/>
</dbReference>
<feature type="compositionally biased region" description="Basic and acidic residues" evidence="7">
    <location>
        <begin position="155"/>
        <end position="166"/>
    </location>
</feature>
<dbReference type="PROSITE" id="PS50090">
    <property type="entry name" value="MYB_LIKE"/>
    <property type="match status" value="1"/>
</dbReference>
<name>A0ABM3SK10_BALAC</name>
<dbReference type="PANTHER" id="PTHR46833:SF1">
    <property type="entry name" value="TELOMERIC REPEAT-BINDING FACTOR 2"/>
    <property type="match status" value="1"/>
</dbReference>
<dbReference type="SUPFAM" id="SSF63600">
    <property type="entry name" value="Telomeric repeat binding factor (TRF) dimerisation domain"/>
    <property type="match status" value="1"/>
</dbReference>
<sequence>MLPLVERTRTYTRNKDTRTLAWLHPNNPSCTCGTEQACKSKELSRKGFQKEPSVSSIAFHNFRAKLTPPTAVGLPVWAAWTSSPSRHCGRHTGNYGVREEGWERPVLALPEARGRLGTPSISWPREPGRRAPLPARASCVTRRRHSRRSVPAGRARSDRTRWREEAGAATAAGGLQAGGRPAAAGGLGGGATHRGWGAPRSGARGRRGWRRQSTAGCSSSTSTRRCGPFGVAALLVRPLGKEHTVSRLLRVMQCLSRIEEGENLDCSFDMEAELTPLESAINVLEMIKTEFTLTEAVVESSRKLVKEAAVIICIKNKEFEKASKILKKHMSKDPTTQKLRNDLLNIIREKNLAHPVIQNFSYETFQQKMLRFLESHLDDAEPYLLTMAKKALKSESSTSTTVKEGKQPAPEPVEKPLREPARQLQNTPTTIGIMALKAAFKTLSSAQDSEAAFSKLDQKDMVFPNKVCPPSPALKNKRPRKDENESSAPAEGEGGSELQPKNKRMTISRLVLEEDSQSTEPSAGLDSSQEVIPASPSKPTILNQPLPGEKNPKVPKGKWNNSNGVEEKETWVEEDELFQVQAAPDEESTTNITRKQKWTVEESEWVKAGVQKYGEGNWAAISKNYPFVNRTAVMIKDRWRTMKRLGMN</sequence>
<reference evidence="11" key="1">
    <citation type="submission" date="2025-08" db="UniProtKB">
        <authorList>
            <consortium name="RefSeq"/>
        </authorList>
    </citation>
    <scope>IDENTIFICATION</scope>
</reference>
<keyword evidence="6" id="KW-0131">Cell cycle</keyword>
<evidence type="ECO:0000256" key="7">
    <source>
        <dbReference type="SAM" id="MobiDB-lite"/>
    </source>
</evidence>
<dbReference type="RefSeq" id="XP_057390192.1">
    <property type="nucleotide sequence ID" value="XM_057534209.1"/>
</dbReference>
<feature type="compositionally biased region" description="Basic and acidic residues" evidence="7">
    <location>
        <begin position="412"/>
        <end position="421"/>
    </location>
</feature>